<keyword evidence="4" id="KW-0378">Hydrolase</keyword>
<comment type="caution">
    <text evidence="4">The sequence shown here is derived from an EMBL/GenBank/DDBJ whole genome shotgun (WGS) entry which is preliminary data.</text>
</comment>
<accession>A0ABS5F256</accession>
<feature type="compositionally biased region" description="Basic and acidic residues" evidence="1">
    <location>
        <begin position="598"/>
        <end position="612"/>
    </location>
</feature>
<dbReference type="Pfam" id="PF00723">
    <property type="entry name" value="Glyco_hydro_15"/>
    <property type="match status" value="1"/>
</dbReference>
<feature type="compositionally biased region" description="Polar residues" evidence="1">
    <location>
        <begin position="614"/>
        <end position="623"/>
    </location>
</feature>
<evidence type="ECO:0000313" key="4">
    <source>
        <dbReference type="EMBL" id="MBR0666613.1"/>
    </source>
</evidence>
<dbReference type="InterPro" id="IPR008928">
    <property type="entry name" value="6-hairpin_glycosidase_sf"/>
</dbReference>
<evidence type="ECO:0000259" key="2">
    <source>
        <dbReference type="Pfam" id="PF00723"/>
    </source>
</evidence>
<sequence>MTAATEAAGGPLPIEDYGLIGDCTTAALVGRNGSIDWLCWPRFDSAACFAALLGRPEHGRWLIAPCGPEMRATRSYIGETMVLETLFETEEGDFAVIDFMPTGQAGSSVVRIVEGRRGRPRVRMHLTLRFDHGSSIPWVTRLPEGDGISAIAGPNLAVLRAAVPLHGEDFSTTAEFTVAPEDRFPFVLSYGPSHRPPPDAIDAEAALCDTLAFWRSWSKHCTCHGRWRKVVMRSLLTLKALTYAETGGIVAAPTTSLPEKLGGVRNWDYRFCWLRDATLTLVALMRGGYYEEAKAWRDWLQRSVAGSPSDIQIMYGIAGERRLAEWEVPWLPGYQGAAPVRIGNAASGQLQLDVWGEVMDALRLARDGGLASPGSAWALECGALRHLEAIWREPDDGIWEVRGGRRQFTHSKVMAWVAFDRMIRDAEKYGFEAPLERWRATRDEIHRTVCELGYDAARGSFTQSFGSPELDASLLLIPAVGFLPIEDPRVAGTIAAIERELVTHGFVLRYRTESGADGLPAGEGVFLACSLWLADAYAMQGRWDDAYAMFHRVLSLRNDLGLLSEEYDPRAGRQVGNFPQAFSHLTLVSTAIGLGEHGPIRRSSERKAEGKPPESQSVSAKPS</sequence>
<feature type="domain" description="GH15-like" evidence="2">
    <location>
        <begin position="228"/>
        <end position="591"/>
    </location>
</feature>
<protein>
    <submittedName>
        <fullName evidence="4">Glycoside hydrolase family 15 protein</fullName>
    </submittedName>
</protein>
<evidence type="ECO:0000259" key="3">
    <source>
        <dbReference type="Pfam" id="PF19291"/>
    </source>
</evidence>
<dbReference type="InterPro" id="IPR045582">
    <property type="entry name" value="Trehalase-like_N"/>
</dbReference>
<dbReference type="Gene3D" id="1.50.10.10">
    <property type="match status" value="1"/>
</dbReference>
<gene>
    <name evidence="4" type="ORF">GXW71_19800</name>
</gene>
<dbReference type="PANTHER" id="PTHR31616:SF0">
    <property type="entry name" value="GLUCAN 1,4-ALPHA-GLUCOSIDASE"/>
    <property type="match status" value="1"/>
</dbReference>
<dbReference type="PANTHER" id="PTHR31616">
    <property type="entry name" value="TREHALASE"/>
    <property type="match status" value="1"/>
</dbReference>
<organism evidence="4 5">
    <name type="scientific">Plastoroseomonas hellenica</name>
    <dbReference type="NCBI Taxonomy" id="2687306"/>
    <lineage>
        <taxon>Bacteria</taxon>
        <taxon>Pseudomonadati</taxon>
        <taxon>Pseudomonadota</taxon>
        <taxon>Alphaproteobacteria</taxon>
        <taxon>Acetobacterales</taxon>
        <taxon>Acetobacteraceae</taxon>
        <taxon>Plastoroseomonas</taxon>
    </lineage>
</organism>
<proteinExistence type="predicted"/>
<dbReference type="GO" id="GO:0016787">
    <property type="term" value="F:hydrolase activity"/>
    <property type="evidence" value="ECO:0007669"/>
    <property type="project" value="UniProtKB-KW"/>
</dbReference>
<dbReference type="InterPro" id="IPR011613">
    <property type="entry name" value="GH15-like"/>
</dbReference>
<feature type="domain" description="Trehalase-like N-terminal" evidence="3">
    <location>
        <begin position="12"/>
        <end position="188"/>
    </location>
</feature>
<dbReference type="RefSeq" id="WP_211854318.1">
    <property type="nucleotide sequence ID" value="NZ_JAAGBB010000024.1"/>
</dbReference>
<dbReference type="EMBL" id="JAAGBB010000024">
    <property type="protein sequence ID" value="MBR0666613.1"/>
    <property type="molecule type" value="Genomic_DNA"/>
</dbReference>
<keyword evidence="5" id="KW-1185">Reference proteome</keyword>
<evidence type="ECO:0000313" key="5">
    <source>
        <dbReference type="Proteomes" id="UP001196870"/>
    </source>
</evidence>
<dbReference type="Pfam" id="PF19291">
    <property type="entry name" value="TREH_N"/>
    <property type="match status" value="1"/>
</dbReference>
<reference evidence="5" key="1">
    <citation type="journal article" date="2021" name="Syst. Appl. Microbiol.">
        <title>Roseomonas hellenica sp. nov., isolated from roots of wild-growing Alkanna tinctoria.</title>
        <authorList>
            <person name="Rat A."/>
            <person name="Naranjo H.D."/>
            <person name="Lebbe L."/>
            <person name="Cnockaert M."/>
            <person name="Krigas N."/>
            <person name="Grigoriadou K."/>
            <person name="Maloupa E."/>
            <person name="Willems A."/>
        </authorList>
    </citation>
    <scope>NUCLEOTIDE SEQUENCE [LARGE SCALE GENOMIC DNA]</scope>
    <source>
        <strain evidence="5">LMG 31523</strain>
    </source>
</reference>
<feature type="region of interest" description="Disordered" evidence="1">
    <location>
        <begin position="598"/>
        <end position="623"/>
    </location>
</feature>
<dbReference type="InterPro" id="IPR012341">
    <property type="entry name" value="6hp_glycosidase-like_sf"/>
</dbReference>
<name>A0ABS5F256_9PROT</name>
<dbReference type="Proteomes" id="UP001196870">
    <property type="component" value="Unassembled WGS sequence"/>
</dbReference>
<dbReference type="SUPFAM" id="SSF48208">
    <property type="entry name" value="Six-hairpin glycosidases"/>
    <property type="match status" value="1"/>
</dbReference>
<evidence type="ECO:0000256" key="1">
    <source>
        <dbReference type="SAM" id="MobiDB-lite"/>
    </source>
</evidence>